<dbReference type="AlphaFoldDB" id="A0A1H0G863"/>
<name>A0A1H0G863_9ACTN</name>
<evidence type="ECO:0000256" key="1">
    <source>
        <dbReference type="SAM" id="MobiDB-lite"/>
    </source>
</evidence>
<feature type="region of interest" description="Disordered" evidence="1">
    <location>
        <begin position="73"/>
        <end position="96"/>
    </location>
</feature>
<evidence type="ECO:0000313" key="3">
    <source>
        <dbReference type="Proteomes" id="UP000199088"/>
    </source>
</evidence>
<proteinExistence type="predicted"/>
<reference evidence="3" key="1">
    <citation type="submission" date="2016-10" db="EMBL/GenBank/DDBJ databases">
        <authorList>
            <person name="Varghese N."/>
            <person name="Submissions S."/>
        </authorList>
    </citation>
    <scope>NUCLEOTIDE SEQUENCE [LARGE SCALE GENOMIC DNA]</scope>
    <source>
        <strain evidence="3">DSM 45843</strain>
    </source>
</reference>
<evidence type="ECO:0000313" key="2">
    <source>
        <dbReference type="EMBL" id="SDO03056.1"/>
    </source>
</evidence>
<sequence>MRLPEHRPDVEDGVGLGAGEWTQAATRPARAAVRAVMTTWAEGGLWLPVFCAVDQRSQGGHATLVQETTRQGIVDRRCQPRRQDPSAGRHQGGRNRHGRYAFHRCHLLGRQPPTLDQDGRWKGGSTAAGMDDPDLSRVDQGQVVDGQHGLIGDDCARADQGDSLGVFRHGSGGHLQHAVHAVTRPRQRSSTGQLAESHWRDAQRRGVCGRDDAMSVECTPAQHCPVSGVRTGHGGSVVTSCWFGHQVRLAFRFSPLPATAGSGPRAAAGVRAAIAEGNRGLECGKGIPGK</sequence>
<accession>A0A1H0G863</accession>
<protein>
    <submittedName>
        <fullName evidence="2">Uncharacterized protein</fullName>
    </submittedName>
</protein>
<keyword evidence="3" id="KW-1185">Reference proteome</keyword>
<dbReference type="Proteomes" id="UP000199088">
    <property type="component" value="Unassembled WGS sequence"/>
</dbReference>
<organism evidence="2 3">
    <name type="scientific">Klenkia soli</name>
    <dbReference type="NCBI Taxonomy" id="1052260"/>
    <lineage>
        <taxon>Bacteria</taxon>
        <taxon>Bacillati</taxon>
        <taxon>Actinomycetota</taxon>
        <taxon>Actinomycetes</taxon>
        <taxon>Geodermatophilales</taxon>
        <taxon>Geodermatophilaceae</taxon>
        <taxon>Klenkia</taxon>
    </lineage>
</organism>
<feature type="compositionally biased region" description="Basic and acidic residues" evidence="1">
    <location>
        <begin position="73"/>
        <end position="84"/>
    </location>
</feature>
<dbReference type="EMBL" id="FNIR01000003">
    <property type="protein sequence ID" value="SDO03056.1"/>
    <property type="molecule type" value="Genomic_DNA"/>
</dbReference>
<gene>
    <name evidence="2" type="ORF">SAMN05660199_01167</name>
</gene>